<dbReference type="EMBL" id="CAFBPM010000021">
    <property type="protein sequence ID" value="CAB5030679.1"/>
    <property type="molecule type" value="Genomic_DNA"/>
</dbReference>
<dbReference type="InterPro" id="IPR020471">
    <property type="entry name" value="AKR"/>
</dbReference>
<evidence type="ECO:0000259" key="2">
    <source>
        <dbReference type="Pfam" id="PF00248"/>
    </source>
</evidence>
<accession>A0A6J7RPF0</accession>
<dbReference type="PANTHER" id="PTHR43625">
    <property type="entry name" value="AFLATOXIN B1 ALDEHYDE REDUCTASE"/>
    <property type="match status" value="1"/>
</dbReference>
<dbReference type="PRINTS" id="PR00069">
    <property type="entry name" value="ALDKETRDTASE"/>
</dbReference>
<dbReference type="InterPro" id="IPR023210">
    <property type="entry name" value="NADP_OxRdtase_dom"/>
</dbReference>
<evidence type="ECO:0000313" key="3">
    <source>
        <dbReference type="EMBL" id="CAB4832721.1"/>
    </source>
</evidence>
<dbReference type="InterPro" id="IPR050791">
    <property type="entry name" value="Aldo-Keto_reductase"/>
</dbReference>
<gene>
    <name evidence="3" type="ORF">UFOPK3164_01366</name>
    <name evidence="4" type="ORF">UFOPK3427_01670</name>
    <name evidence="5" type="ORF">UFOPK4112_01612</name>
</gene>
<keyword evidence="1" id="KW-0560">Oxidoreductase</keyword>
<dbReference type="SUPFAM" id="SSF51430">
    <property type="entry name" value="NAD(P)-linked oxidoreductase"/>
    <property type="match status" value="1"/>
</dbReference>
<dbReference type="Pfam" id="PF00248">
    <property type="entry name" value="Aldo_ket_red"/>
    <property type="match status" value="1"/>
</dbReference>
<name>A0A6J7RPF0_9ZZZZ</name>
<organism evidence="5">
    <name type="scientific">freshwater metagenome</name>
    <dbReference type="NCBI Taxonomy" id="449393"/>
    <lineage>
        <taxon>unclassified sequences</taxon>
        <taxon>metagenomes</taxon>
        <taxon>ecological metagenomes</taxon>
    </lineage>
</organism>
<feature type="domain" description="NADP-dependent oxidoreductase" evidence="2">
    <location>
        <begin position="21"/>
        <end position="280"/>
    </location>
</feature>
<dbReference type="AlphaFoldDB" id="A0A6J7RPF0"/>
<dbReference type="EMBL" id="CAFABE010000077">
    <property type="protein sequence ID" value="CAB4832721.1"/>
    <property type="molecule type" value="Genomic_DNA"/>
</dbReference>
<dbReference type="GO" id="GO:0005737">
    <property type="term" value="C:cytoplasm"/>
    <property type="evidence" value="ECO:0007669"/>
    <property type="project" value="TreeGrafter"/>
</dbReference>
<evidence type="ECO:0000256" key="1">
    <source>
        <dbReference type="ARBA" id="ARBA00023002"/>
    </source>
</evidence>
<protein>
    <submittedName>
        <fullName evidence="5">Unannotated protein</fullName>
    </submittedName>
</protein>
<dbReference type="EMBL" id="CAFBLT010000003">
    <property type="protein sequence ID" value="CAB4882833.1"/>
    <property type="molecule type" value="Genomic_DNA"/>
</dbReference>
<evidence type="ECO:0000313" key="5">
    <source>
        <dbReference type="EMBL" id="CAB5030679.1"/>
    </source>
</evidence>
<reference evidence="5" key="1">
    <citation type="submission" date="2020-05" db="EMBL/GenBank/DDBJ databases">
        <authorList>
            <person name="Chiriac C."/>
            <person name="Salcher M."/>
            <person name="Ghai R."/>
            <person name="Kavagutti S V."/>
        </authorList>
    </citation>
    <scope>NUCLEOTIDE SEQUENCE</scope>
</reference>
<dbReference type="InterPro" id="IPR036812">
    <property type="entry name" value="NAD(P)_OxRdtase_dom_sf"/>
</dbReference>
<dbReference type="CDD" id="cd19088">
    <property type="entry name" value="AKR_AKR13B1"/>
    <property type="match status" value="1"/>
</dbReference>
<evidence type="ECO:0000313" key="4">
    <source>
        <dbReference type="EMBL" id="CAB4882833.1"/>
    </source>
</evidence>
<proteinExistence type="predicted"/>
<dbReference type="GO" id="GO:0016491">
    <property type="term" value="F:oxidoreductase activity"/>
    <property type="evidence" value="ECO:0007669"/>
    <property type="project" value="UniProtKB-KW"/>
</dbReference>
<dbReference type="Gene3D" id="3.20.20.100">
    <property type="entry name" value="NADP-dependent oxidoreductase domain"/>
    <property type="match status" value="1"/>
</dbReference>
<dbReference type="PANTHER" id="PTHR43625:SF40">
    <property type="entry name" value="ALDO-KETO REDUCTASE YAKC [NADP(+)]"/>
    <property type="match status" value="1"/>
</dbReference>
<sequence>MAGKPIHSSGTFDLGGMPIFRLGFGAMRITGPGIWGPPRDESEAIDVLRKAVELGVNFIDTADSYGPTISEELIAKALLPYGDVLIGTKAGLTRTGPNVWPPVGRPEYLRQQCELSLRRLGVDSLDLFQLHRIDPKVPADEQFGLLKELLDEGKVKTVGLSEVNVAEIQAAEKIVKISTVQNLYNLSNRQSEDVLTYCEGQGIGFIPWAPVASGGLTKPGGPLDQIAHEVGATITQVAIAWLLKRSEVMIPIPGTSRVAHVEENCAAAEVVLSDTQFAALSNGEE</sequence>